<dbReference type="GO" id="GO:0000981">
    <property type="term" value="F:DNA-binding transcription factor activity, RNA polymerase II-specific"/>
    <property type="evidence" value="ECO:0007669"/>
    <property type="project" value="TreeGrafter"/>
</dbReference>
<dbReference type="SUPFAM" id="SSF57716">
    <property type="entry name" value="Glucocorticoid receptor-like (DNA-binding domain)"/>
    <property type="match status" value="1"/>
</dbReference>
<comment type="subcellular location">
    <subcellularLocation>
        <location evidence="1">Nucleus</location>
    </subcellularLocation>
</comment>
<dbReference type="STRING" id="1288291.A0A059F465"/>
<dbReference type="InterPro" id="IPR000679">
    <property type="entry name" value="Znf_GATA"/>
</dbReference>
<dbReference type="HOGENOM" id="CLU_2518519_0_0_1"/>
<evidence type="ECO:0000256" key="1">
    <source>
        <dbReference type="ARBA" id="ARBA00004123"/>
    </source>
</evidence>
<dbReference type="GO" id="GO:0000122">
    <property type="term" value="P:negative regulation of transcription by RNA polymerase II"/>
    <property type="evidence" value="ECO:0007669"/>
    <property type="project" value="TreeGrafter"/>
</dbReference>
<evidence type="ECO:0000256" key="5">
    <source>
        <dbReference type="ARBA" id="ARBA00023242"/>
    </source>
</evidence>
<dbReference type="PANTHER" id="PTHR10071">
    <property type="entry name" value="TRANSCRIPTION FACTOR GATA FAMILY MEMBER"/>
    <property type="match status" value="1"/>
</dbReference>
<proteinExistence type="predicted"/>
<evidence type="ECO:0000259" key="7">
    <source>
        <dbReference type="PROSITE" id="PS50114"/>
    </source>
</evidence>
<evidence type="ECO:0000256" key="3">
    <source>
        <dbReference type="ARBA" id="ARBA00022771"/>
    </source>
</evidence>
<dbReference type="InterPro" id="IPR039355">
    <property type="entry name" value="Transcription_factor_GATA"/>
</dbReference>
<dbReference type="VEuPathDB" id="MicrosporidiaDB:H312_00796"/>
<keyword evidence="2" id="KW-0479">Metal-binding</keyword>
<reference evidence="9" key="1">
    <citation type="submission" date="2013-02" db="EMBL/GenBank/DDBJ databases">
        <authorList>
            <consortium name="The Broad Institute Genome Sequencing Platform"/>
            <person name="Cuomo C."/>
            <person name="Becnel J."/>
            <person name="Sanscrainte N."/>
            <person name="Walker B."/>
            <person name="Young S.K."/>
            <person name="Zeng Q."/>
            <person name="Gargeya S."/>
            <person name="Fitzgerald M."/>
            <person name="Haas B."/>
            <person name="Abouelleil A."/>
            <person name="Alvarado L."/>
            <person name="Arachchi H.M."/>
            <person name="Berlin A.M."/>
            <person name="Chapman S.B."/>
            <person name="Dewar J."/>
            <person name="Goldberg J."/>
            <person name="Griggs A."/>
            <person name="Gujja S."/>
            <person name="Hansen M."/>
            <person name="Howarth C."/>
            <person name="Imamovic A."/>
            <person name="Larimer J."/>
            <person name="McCowan C."/>
            <person name="Murphy C."/>
            <person name="Neiman D."/>
            <person name="Pearson M."/>
            <person name="Priest M."/>
            <person name="Roberts A."/>
            <person name="Saif S."/>
            <person name="Shea T."/>
            <person name="Sisk P."/>
            <person name="Sykes S."/>
            <person name="Wortman J."/>
            <person name="Nusbaum C."/>
            <person name="Birren B."/>
        </authorList>
    </citation>
    <scope>NUCLEOTIDE SEQUENCE [LARGE SCALE GENOMIC DNA]</scope>
    <source>
        <strain evidence="9">PRA339</strain>
    </source>
</reference>
<dbReference type="GO" id="GO:0000978">
    <property type="term" value="F:RNA polymerase II cis-regulatory region sequence-specific DNA binding"/>
    <property type="evidence" value="ECO:0007669"/>
    <property type="project" value="TreeGrafter"/>
</dbReference>
<gene>
    <name evidence="8" type="ORF">H312_00796</name>
</gene>
<keyword evidence="5" id="KW-0539">Nucleus</keyword>
<dbReference type="SMART" id="SM00401">
    <property type="entry name" value="ZnF_GATA"/>
    <property type="match status" value="1"/>
</dbReference>
<reference evidence="8 9" key="2">
    <citation type="submission" date="2014-03" db="EMBL/GenBank/DDBJ databases">
        <title>The Genome Sequence of Anncaliia algerae insect isolate PRA339.</title>
        <authorList>
            <consortium name="The Broad Institute Genome Sequencing Platform"/>
            <consortium name="The Broad Institute Genome Sequencing Center for Infectious Disease"/>
            <person name="Cuomo C."/>
            <person name="Becnel J."/>
            <person name="Sanscrainte N."/>
            <person name="Walker B."/>
            <person name="Young S.K."/>
            <person name="Zeng Q."/>
            <person name="Gargeya S."/>
            <person name="Fitzgerald M."/>
            <person name="Haas B."/>
            <person name="Abouelleil A."/>
            <person name="Alvarado L."/>
            <person name="Arachchi H.M."/>
            <person name="Berlin A.M."/>
            <person name="Chapman S.B."/>
            <person name="Dewar J."/>
            <person name="Goldberg J."/>
            <person name="Griggs A."/>
            <person name="Gujja S."/>
            <person name="Hansen M."/>
            <person name="Howarth C."/>
            <person name="Imamovic A."/>
            <person name="Larimer J."/>
            <person name="McCowan C."/>
            <person name="Murphy C."/>
            <person name="Neiman D."/>
            <person name="Pearson M."/>
            <person name="Priest M."/>
            <person name="Roberts A."/>
            <person name="Saif S."/>
            <person name="Shea T."/>
            <person name="Sisk P."/>
            <person name="Sykes S."/>
            <person name="Wortman J."/>
            <person name="Nusbaum C."/>
            <person name="Birren B."/>
        </authorList>
    </citation>
    <scope>NUCLEOTIDE SEQUENCE [LARGE SCALE GENOMIC DNA]</scope>
    <source>
        <strain evidence="8 9">PRA339</strain>
    </source>
</reference>
<dbReference type="PANTHER" id="PTHR10071:SF281">
    <property type="entry name" value="BOX A-BINDING FACTOR-RELATED"/>
    <property type="match status" value="1"/>
</dbReference>
<dbReference type="GO" id="GO:0045944">
    <property type="term" value="P:positive regulation of transcription by RNA polymerase II"/>
    <property type="evidence" value="ECO:0007669"/>
    <property type="project" value="TreeGrafter"/>
</dbReference>
<keyword evidence="3 6" id="KW-0863">Zinc-finger</keyword>
<dbReference type="PROSITE" id="PS50114">
    <property type="entry name" value="GATA_ZN_FINGER_2"/>
    <property type="match status" value="1"/>
</dbReference>
<dbReference type="GO" id="GO:0008270">
    <property type="term" value="F:zinc ion binding"/>
    <property type="evidence" value="ECO:0007669"/>
    <property type="project" value="UniProtKB-KW"/>
</dbReference>
<organism evidence="8 9">
    <name type="scientific">Anncaliia algerae PRA339</name>
    <dbReference type="NCBI Taxonomy" id="1288291"/>
    <lineage>
        <taxon>Eukaryota</taxon>
        <taxon>Fungi</taxon>
        <taxon>Fungi incertae sedis</taxon>
        <taxon>Microsporidia</taxon>
        <taxon>Tubulinosematoidea</taxon>
        <taxon>Tubulinosematidae</taxon>
        <taxon>Anncaliia</taxon>
    </lineage>
</organism>
<evidence type="ECO:0000256" key="4">
    <source>
        <dbReference type="ARBA" id="ARBA00022833"/>
    </source>
</evidence>
<keyword evidence="4" id="KW-0862">Zinc</keyword>
<dbReference type="EMBL" id="KK365137">
    <property type="protein sequence ID" value="KCZ81756.1"/>
    <property type="molecule type" value="Genomic_DNA"/>
</dbReference>
<evidence type="ECO:0000256" key="2">
    <source>
        <dbReference type="ARBA" id="ARBA00022723"/>
    </source>
</evidence>
<dbReference type="Proteomes" id="UP000030655">
    <property type="component" value="Unassembled WGS sequence"/>
</dbReference>
<protein>
    <recommendedName>
        <fullName evidence="7">GATA-type domain-containing protein</fullName>
    </recommendedName>
</protein>
<dbReference type="Pfam" id="PF00320">
    <property type="entry name" value="GATA"/>
    <property type="match status" value="1"/>
</dbReference>
<dbReference type="AlphaFoldDB" id="A0A059F465"/>
<dbReference type="GO" id="GO:0005634">
    <property type="term" value="C:nucleus"/>
    <property type="evidence" value="ECO:0007669"/>
    <property type="project" value="UniProtKB-SubCell"/>
</dbReference>
<evidence type="ECO:0000313" key="9">
    <source>
        <dbReference type="Proteomes" id="UP000030655"/>
    </source>
</evidence>
<evidence type="ECO:0000313" key="8">
    <source>
        <dbReference type="EMBL" id="KCZ81756.1"/>
    </source>
</evidence>
<name>A0A059F465_9MICR</name>
<sequence length="85" mass="10183">LDYSGNINKGIYPNYNIDSYKNYYKTYELESICSHCGATQTSLWRKLEGNIVCNACGLYFKMHNRIRPQSLKKDYVRKRNRSRRY</sequence>
<dbReference type="OrthoDB" id="515401at2759"/>
<feature type="non-terminal residue" evidence="8">
    <location>
        <position position="1"/>
    </location>
</feature>
<dbReference type="Gene3D" id="3.30.50.10">
    <property type="entry name" value="Erythroid Transcription Factor GATA-1, subunit A"/>
    <property type="match status" value="1"/>
</dbReference>
<keyword evidence="9" id="KW-1185">Reference proteome</keyword>
<accession>A0A059F465</accession>
<dbReference type="CDD" id="cd00202">
    <property type="entry name" value="ZnF_GATA"/>
    <property type="match status" value="1"/>
</dbReference>
<dbReference type="InterPro" id="IPR013088">
    <property type="entry name" value="Znf_NHR/GATA"/>
</dbReference>
<feature type="domain" description="GATA-type" evidence="7">
    <location>
        <begin position="33"/>
        <end position="79"/>
    </location>
</feature>
<evidence type="ECO:0000256" key="6">
    <source>
        <dbReference type="PROSITE-ProRule" id="PRU00094"/>
    </source>
</evidence>